<proteinExistence type="inferred from homology"/>
<dbReference type="Gene3D" id="1.20.1600.10">
    <property type="entry name" value="Outer membrane efflux proteins (OEP)"/>
    <property type="match status" value="1"/>
</dbReference>
<keyword evidence="3" id="KW-0614">Plasmid</keyword>
<reference evidence="3 4" key="1">
    <citation type="submission" date="2017-03" db="EMBL/GenBank/DDBJ databases">
        <authorList>
            <person name="Regsiter A."/>
            <person name="William W."/>
        </authorList>
    </citation>
    <scope>NUCLEOTIDE SEQUENCE [LARGE SCALE GENOMIC DNA]</scope>
    <source>
        <strain evidence="3">PRJEB5721</strain>
        <plasmid evidence="4">aferrip</plasmid>
    </source>
</reference>
<sequence>MPWTFGFSFDVPIETAGKRGDRIQQALDLASAARFQVGETVWQVRARVRQQFLDLFAAIEQIKALKAETAVRSRMLELISQRFSVGESATFEVNSAQLALQQTQMALAAAKADAASVRATLAEALGLPVGAIADTHFDFTGIDRLPALQQLSTRTLERVALLHRLDIRRALAQYAAAEDTLKLEIAKQYPNINLGPGYEWEEGDNRWSLSLLSLTLPLLNQNQGPIAVAKARVTEESARFAALQAQVIGQVSQAVVGYRGAVQTLHTAQNLFTTQMKHQHMLDQRFAAGAIGSVAMLGGHLASLVAAQDRLAALYRAQQALGTMENALQRPFTEHLSFKPALHEKSPSGRERARA</sequence>
<dbReference type="Proteomes" id="UP000193925">
    <property type="component" value="Plasmid AFERRIp"/>
</dbReference>
<dbReference type="PANTHER" id="PTHR30203:SF24">
    <property type="entry name" value="BLR4935 PROTEIN"/>
    <property type="match status" value="1"/>
</dbReference>
<keyword evidence="4" id="KW-1185">Reference proteome</keyword>
<evidence type="ECO:0000256" key="1">
    <source>
        <dbReference type="ARBA" id="ARBA00007613"/>
    </source>
</evidence>
<evidence type="ECO:0000313" key="3">
    <source>
        <dbReference type="EMBL" id="SMH67835.1"/>
    </source>
</evidence>
<evidence type="ECO:0000313" key="4">
    <source>
        <dbReference type="Proteomes" id="UP000193925"/>
    </source>
</evidence>
<feature type="region of interest" description="Disordered" evidence="2">
    <location>
        <begin position="335"/>
        <end position="355"/>
    </location>
</feature>
<evidence type="ECO:0000256" key="2">
    <source>
        <dbReference type="SAM" id="MobiDB-lite"/>
    </source>
</evidence>
<gene>
    <name evidence="3" type="ORF">AFERRI_P0039</name>
</gene>
<dbReference type="EMBL" id="LT841306">
    <property type="protein sequence ID" value="SMH67835.1"/>
    <property type="molecule type" value="Genomic_DNA"/>
</dbReference>
<dbReference type="InterPro" id="IPR010131">
    <property type="entry name" value="MdtP/NodT-like"/>
</dbReference>
<protein>
    <submittedName>
        <fullName evidence="3">Outer membrane efflux protein</fullName>
    </submittedName>
</protein>
<dbReference type="Pfam" id="PF02321">
    <property type="entry name" value="OEP"/>
    <property type="match status" value="2"/>
</dbReference>
<dbReference type="InterPro" id="IPR003423">
    <property type="entry name" value="OMP_efflux"/>
</dbReference>
<comment type="similarity">
    <text evidence="1">Belongs to the outer membrane factor (OMF) (TC 1.B.17) family.</text>
</comment>
<dbReference type="SUPFAM" id="SSF56954">
    <property type="entry name" value="Outer membrane efflux proteins (OEP)"/>
    <property type="match status" value="1"/>
</dbReference>
<name>A0ABY1MVN4_9PROT</name>
<accession>A0ABY1MVN4</accession>
<dbReference type="PANTHER" id="PTHR30203">
    <property type="entry name" value="OUTER MEMBRANE CATION EFFLUX PROTEIN"/>
    <property type="match status" value="1"/>
</dbReference>
<geneLocation type="plasmid" evidence="4">
    <name>aferrip</name>
</geneLocation>
<organism evidence="3 4">
    <name type="scientific">Acidithiobacillus ferrivorans</name>
    <dbReference type="NCBI Taxonomy" id="160808"/>
    <lineage>
        <taxon>Bacteria</taxon>
        <taxon>Pseudomonadati</taxon>
        <taxon>Pseudomonadota</taxon>
        <taxon>Acidithiobacillia</taxon>
        <taxon>Acidithiobacillales</taxon>
        <taxon>Acidithiobacillaceae</taxon>
        <taxon>Acidithiobacillus</taxon>
    </lineage>
</organism>